<dbReference type="AlphaFoldDB" id="A0A7R8ZKH6"/>
<feature type="region of interest" description="Disordered" evidence="1">
    <location>
        <begin position="566"/>
        <end position="587"/>
    </location>
</feature>
<feature type="compositionally biased region" description="Low complexity" evidence="1">
    <location>
        <begin position="570"/>
        <end position="581"/>
    </location>
</feature>
<feature type="compositionally biased region" description="Polar residues" evidence="1">
    <location>
        <begin position="378"/>
        <end position="393"/>
    </location>
</feature>
<feature type="compositionally biased region" description="Polar residues" evidence="1">
    <location>
        <begin position="37"/>
        <end position="46"/>
    </location>
</feature>
<dbReference type="EMBL" id="OB660206">
    <property type="protein sequence ID" value="CAD7223474.1"/>
    <property type="molecule type" value="Genomic_DNA"/>
</dbReference>
<feature type="region of interest" description="Disordered" evidence="1">
    <location>
        <begin position="23"/>
        <end position="46"/>
    </location>
</feature>
<accession>A0A7R8ZKH6</accession>
<gene>
    <name evidence="2" type="ORF">CTOB1V02_LOCUS1458</name>
</gene>
<protein>
    <submittedName>
        <fullName evidence="2">Uncharacterized protein</fullName>
    </submittedName>
</protein>
<sequence>MGPIEASPGRERTTEEVVRLHEILDSSNIHESETEKTGISASPENVEGYSSATLEHWKREGSNYLPRRQFRYLPSSQSLQEPDISEQEENGLPLATPREQVTTDVLTENCVNSNEVSPPSLGLVSQTQTDDDGATDELSFYRSTEPTMVEKSGQEHQVTEAIHGDRRSDYGKQLPYYFDDVREDQLRMRHAGERHDHHHHDYDDHHFEHHDHVCSETSTVTVLIMGSIIGSCVCLAILATRTYDAWKDFNCCDCCTQKNKCQLKLSCCKDCKAPSYCCPDKSSPVLCNCANCSYNGNSPVDGRRAFSPHASGRPRTGMHPLAEPYDQLVLYEVPLCMPAGGAAFKKDLSSPFKRRIAGGEEQLSNCESDWGETDGTHKQQGANSSGIKRNTDGYSRTARIDSSIIQDIFRESLKKALEPKIEPIFKGNSIIFRPRSYAERYAVEKGRGERNELRREVFSFITNKSFKQPEISEEEYSIPDHDKTTTPSIYTETYTAKWSSLVQLPETIPRSTEESAYTDDDILEDDISKTKQRSGTVRTTEFEELRATNIEENPITTEFDVADEFEEGESSSSFEVNPNSSTESTVLDEKMVVEDVTKPSFSFPEKEEEDDLLEKTSIGDGFTEEKAFQTNDEQRVKDEIDFGNEEETTVIGTTLATTTPKVKSTTEDIHEDVEEELENTIPNAIIPISLKDHKQEVNISTSSASKALSKISTEDSAEGYEGRKFGELRGREITPMFCTSFRMPSFSLSNEINSLNEFGDPLAKDRVARKNAPRRIVSEHEFDYDDIDDDDFPVTERACHHHHHQDSSCHLHRGDHHGHEQKELMLEILIIVLCCVSSCMLLFQTFRFVSDYLSNGEQEYCGTSRCRSGGTLTLTPDTINVSSRNQN</sequence>
<reference evidence="2" key="1">
    <citation type="submission" date="2020-11" db="EMBL/GenBank/DDBJ databases">
        <authorList>
            <person name="Tran Van P."/>
        </authorList>
    </citation>
    <scope>NUCLEOTIDE SEQUENCE</scope>
</reference>
<evidence type="ECO:0000313" key="2">
    <source>
        <dbReference type="EMBL" id="CAD7223474.1"/>
    </source>
</evidence>
<feature type="region of interest" description="Disordered" evidence="1">
    <location>
        <begin position="112"/>
        <end position="133"/>
    </location>
</feature>
<name>A0A7R8ZKH6_9CRUS</name>
<organism evidence="2">
    <name type="scientific">Cyprideis torosa</name>
    <dbReference type="NCBI Taxonomy" id="163714"/>
    <lineage>
        <taxon>Eukaryota</taxon>
        <taxon>Metazoa</taxon>
        <taxon>Ecdysozoa</taxon>
        <taxon>Arthropoda</taxon>
        <taxon>Crustacea</taxon>
        <taxon>Oligostraca</taxon>
        <taxon>Ostracoda</taxon>
        <taxon>Podocopa</taxon>
        <taxon>Podocopida</taxon>
        <taxon>Cytherocopina</taxon>
        <taxon>Cytheroidea</taxon>
        <taxon>Cytherideidae</taxon>
        <taxon>Cyprideis</taxon>
    </lineage>
</organism>
<feature type="region of interest" description="Disordered" evidence="1">
    <location>
        <begin position="366"/>
        <end position="393"/>
    </location>
</feature>
<proteinExistence type="predicted"/>
<feature type="compositionally biased region" description="Basic and acidic residues" evidence="1">
    <location>
        <begin position="23"/>
        <end position="36"/>
    </location>
</feature>
<evidence type="ECO:0000256" key="1">
    <source>
        <dbReference type="SAM" id="MobiDB-lite"/>
    </source>
</evidence>
<feature type="compositionally biased region" description="Polar residues" evidence="1">
    <location>
        <begin position="112"/>
        <end position="128"/>
    </location>
</feature>